<comment type="caution">
    <text evidence="7">The sequence shown here is derived from an EMBL/GenBank/DDBJ whole genome shotgun (WGS) entry which is preliminary data.</text>
</comment>
<evidence type="ECO:0000256" key="1">
    <source>
        <dbReference type="ARBA" id="ARBA00022980"/>
    </source>
</evidence>
<name>A0A9D1LMZ1_9FIRM</name>
<dbReference type="HAMAP" id="MF_01343_B">
    <property type="entry name" value="Ribosomal_uS15_B"/>
    <property type="match status" value="1"/>
</dbReference>
<dbReference type="Pfam" id="PF00312">
    <property type="entry name" value="Ribosomal_S15"/>
    <property type="match status" value="1"/>
</dbReference>
<comment type="function">
    <text evidence="4 6">One of the primary rRNA binding proteins, it binds directly to 16S rRNA where it helps nucleate assembly of the platform of the 30S subunit by binding and bridging several RNA helices of the 16S rRNA.</text>
</comment>
<dbReference type="GO" id="GO:0019843">
    <property type="term" value="F:rRNA binding"/>
    <property type="evidence" value="ECO:0007669"/>
    <property type="project" value="UniProtKB-UniRule"/>
</dbReference>
<evidence type="ECO:0000256" key="6">
    <source>
        <dbReference type="RuleBase" id="RU004524"/>
    </source>
</evidence>
<dbReference type="SUPFAM" id="SSF47060">
    <property type="entry name" value="S15/NS1 RNA-binding domain"/>
    <property type="match status" value="1"/>
</dbReference>
<keyword evidence="4 6" id="KW-0694">RNA-binding</keyword>
<dbReference type="FunFam" id="1.10.287.10:FF:000002">
    <property type="entry name" value="30S ribosomal protein S15"/>
    <property type="match status" value="1"/>
</dbReference>
<keyword evidence="2 4" id="KW-0687">Ribonucleoprotein</keyword>
<dbReference type="PANTHER" id="PTHR23321:SF26">
    <property type="entry name" value="SMALL RIBOSOMAL SUBUNIT PROTEIN US15M"/>
    <property type="match status" value="1"/>
</dbReference>
<dbReference type="PROSITE" id="PS00362">
    <property type="entry name" value="RIBOSOMAL_S15"/>
    <property type="match status" value="1"/>
</dbReference>
<dbReference type="EMBL" id="DVMV01000005">
    <property type="protein sequence ID" value="HIU44790.1"/>
    <property type="molecule type" value="Genomic_DNA"/>
</dbReference>
<proteinExistence type="inferred from homology"/>
<keyword evidence="1 4" id="KW-0689">Ribosomal protein</keyword>
<reference evidence="7" key="2">
    <citation type="journal article" date="2021" name="PeerJ">
        <title>Extensive microbial diversity within the chicken gut microbiome revealed by metagenomics and culture.</title>
        <authorList>
            <person name="Gilroy R."/>
            <person name="Ravi A."/>
            <person name="Getino M."/>
            <person name="Pursley I."/>
            <person name="Horton D.L."/>
            <person name="Alikhan N.F."/>
            <person name="Baker D."/>
            <person name="Gharbi K."/>
            <person name="Hall N."/>
            <person name="Watson M."/>
            <person name="Adriaenssens E.M."/>
            <person name="Foster-Nyarko E."/>
            <person name="Jarju S."/>
            <person name="Secka A."/>
            <person name="Antonio M."/>
            <person name="Oren A."/>
            <person name="Chaudhuri R.R."/>
            <person name="La Ragione R."/>
            <person name="Hildebrand F."/>
            <person name="Pallen M.J."/>
        </authorList>
    </citation>
    <scope>NUCLEOTIDE SEQUENCE</scope>
    <source>
        <strain evidence="7">ChiGjej1B1-22543</strain>
    </source>
</reference>
<evidence type="ECO:0000313" key="7">
    <source>
        <dbReference type="EMBL" id="HIU44790.1"/>
    </source>
</evidence>
<dbReference type="Gene3D" id="1.10.287.10">
    <property type="entry name" value="S15/NS1, RNA-binding"/>
    <property type="match status" value="1"/>
</dbReference>
<dbReference type="InterPro" id="IPR005290">
    <property type="entry name" value="Ribosomal_uS15_bac-type"/>
</dbReference>
<dbReference type="GO" id="GO:0022627">
    <property type="term" value="C:cytosolic small ribosomal subunit"/>
    <property type="evidence" value="ECO:0007669"/>
    <property type="project" value="TreeGrafter"/>
</dbReference>
<sequence>MALSKEETLAIVKKYGKDAKDTGSTEVQVALLTSRIKALTEHLKSNHGDSASRRSLLILVGKRRSLLDYLARNDSDRYTKLIASLGIRK</sequence>
<dbReference type="Gene3D" id="6.10.250.3130">
    <property type="match status" value="1"/>
</dbReference>
<keyword evidence="4 6" id="KW-0699">rRNA-binding</keyword>
<dbReference type="CDD" id="cd00353">
    <property type="entry name" value="Ribosomal_S15p_S13e"/>
    <property type="match status" value="1"/>
</dbReference>
<accession>A0A9D1LMZ1</accession>
<gene>
    <name evidence="4 7" type="primary">rpsO</name>
    <name evidence="7" type="ORF">IAC52_00615</name>
</gene>
<evidence type="ECO:0000313" key="8">
    <source>
        <dbReference type="Proteomes" id="UP000824070"/>
    </source>
</evidence>
<organism evidence="7 8">
    <name type="scientific">Candidatus Alloenteromonas pullicola</name>
    <dbReference type="NCBI Taxonomy" id="2840784"/>
    <lineage>
        <taxon>Bacteria</taxon>
        <taxon>Bacillati</taxon>
        <taxon>Bacillota</taxon>
        <taxon>Bacillota incertae sedis</taxon>
        <taxon>Candidatus Alloenteromonas</taxon>
    </lineage>
</organism>
<dbReference type="Proteomes" id="UP000824070">
    <property type="component" value="Unassembled WGS sequence"/>
</dbReference>
<dbReference type="InterPro" id="IPR009068">
    <property type="entry name" value="uS15_NS1_RNA-bd_sf"/>
</dbReference>
<comment type="subunit">
    <text evidence="3 4">Part of the 30S ribosomal subunit. Forms a bridge to the 50S subunit in the 70S ribosome, contacting the 23S rRNA.</text>
</comment>
<comment type="function">
    <text evidence="4">Forms an intersubunit bridge (bridge B4) with the 23S rRNA of the 50S subunit in the ribosome.</text>
</comment>
<protein>
    <recommendedName>
        <fullName evidence="4">Small ribosomal subunit protein uS15</fullName>
    </recommendedName>
</protein>
<evidence type="ECO:0000256" key="4">
    <source>
        <dbReference type="HAMAP-Rule" id="MF_01343"/>
    </source>
</evidence>
<evidence type="ECO:0000256" key="2">
    <source>
        <dbReference type="ARBA" id="ARBA00023274"/>
    </source>
</evidence>
<dbReference type="AlphaFoldDB" id="A0A9D1LMZ1"/>
<evidence type="ECO:0000256" key="5">
    <source>
        <dbReference type="RuleBase" id="RU003919"/>
    </source>
</evidence>
<dbReference type="InterPro" id="IPR000589">
    <property type="entry name" value="Ribosomal_uS15"/>
</dbReference>
<evidence type="ECO:0000256" key="3">
    <source>
        <dbReference type="ARBA" id="ARBA00064542"/>
    </source>
</evidence>
<dbReference type="SMART" id="SM01387">
    <property type="entry name" value="Ribosomal_S15"/>
    <property type="match status" value="1"/>
</dbReference>
<dbReference type="GO" id="GO:0003735">
    <property type="term" value="F:structural constituent of ribosome"/>
    <property type="evidence" value="ECO:0007669"/>
    <property type="project" value="InterPro"/>
</dbReference>
<dbReference type="PANTHER" id="PTHR23321">
    <property type="entry name" value="RIBOSOMAL PROTEIN S15, BACTERIAL AND ORGANELLAR"/>
    <property type="match status" value="1"/>
</dbReference>
<reference evidence="7" key="1">
    <citation type="submission" date="2020-10" db="EMBL/GenBank/DDBJ databases">
        <authorList>
            <person name="Gilroy R."/>
        </authorList>
    </citation>
    <scope>NUCLEOTIDE SEQUENCE</scope>
    <source>
        <strain evidence="7">ChiGjej1B1-22543</strain>
    </source>
</reference>
<dbReference type="GO" id="GO:0006412">
    <property type="term" value="P:translation"/>
    <property type="evidence" value="ECO:0007669"/>
    <property type="project" value="UniProtKB-UniRule"/>
</dbReference>
<comment type="similarity">
    <text evidence="4 5">Belongs to the universal ribosomal protein uS15 family.</text>
</comment>
<dbReference type="NCBIfam" id="TIGR00952">
    <property type="entry name" value="S15_bact"/>
    <property type="match status" value="1"/>
</dbReference>